<dbReference type="RefSeq" id="WP_142461647.1">
    <property type="nucleotide sequence ID" value="NZ_CABGHF010000001.1"/>
</dbReference>
<dbReference type="Proteomes" id="UP000318370">
    <property type="component" value="Unassembled WGS sequence"/>
</dbReference>
<sequence>MATPLTPVCNSDIVSDFTHCEFYSHVEARAIPLYGEWMAQAGFVNGMPVKIRVMKDCIVITPQNTRELWGCLEGMSATYINQRKVKAWLKTFPGALNDTGEIPAIKRRKLGRKL</sequence>
<dbReference type="InterPro" id="IPR014944">
    <property type="entry name" value="Toxin_SymE-like"/>
</dbReference>
<evidence type="ECO:0000313" key="3">
    <source>
        <dbReference type="Proteomes" id="UP000318370"/>
    </source>
</evidence>
<dbReference type="GO" id="GO:0005737">
    <property type="term" value="C:cytoplasm"/>
    <property type="evidence" value="ECO:0007669"/>
    <property type="project" value="InterPro"/>
</dbReference>
<name>A0A564HF70_9ENTR</name>
<dbReference type="GO" id="GO:0016788">
    <property type="term" value="F:hydrolase activity, acting on ester bonds"/>
    <property type="evidence" value="ECO:0007669"/>
    <property type="project" value="InterPro"/>
</dbReference>
<evidence type="ECO:0000259" key="1">
    <source>
        <dbReference type="Pfam" id="PF08845"/>
    </source>
</evidence>
<reference evidence="2 3" key="1">
    <citation type="submission" date="2019-07" db="EMBL/GenBank/DDBJ databases">
        <authorList>
            <person name="Brisse S."/>
            <person name="Rodrigues C."/>
            <person name="Thorpe H."/>
        </authorList>
    </citation>
    <scope>NUCLEOTIDE SEQUENCE [LARGE SCALE GENOMIC DNA]</scope>
    <source>
        <strain evidence="2">SB6408</strain>
    </source>
</reference>
<gene>
    <name evidence="2" type="primary">symE_1</name>
    <name evidence="2" type="ORF">SB6408_00335</name>
</gene>
<dbReference type="GO" id="GO:0016070">
    <property type="term" value="P:RNA metabolic process"/>
    <property type="evidence" value="ECO:0007669"/>
    <property type="project" value="InterPro"/>
</dbReference>
<dbReference type="Pfam" id="PF08845">
    <property type="entry name" value="SymE_toxin"/>
    <property type="match status" value="1"/>
</dbReference>
<dbReference type="AlphaFoldDB" id="A0A564HF70"/>
<accession>A0A564HF70</accession>
<feature type="domain" description="Toxin SymE-like" evidence="1">
    <location>
        <begin position="30"/>
        <end position="62"/>
    </location>
</feature>
<dbReference type="EMBL" id="CABGHF010000001">
    <property type="protein sequence ID" value="VUS30835.1"/>
    <property type="molecule type" value="Genomic_DNA"/>
</dbReference>
<evidence type="ECO:0000313" key="2">
    <source>
        <dbReference type="EMBL" id="VUS30835.1"/>
    </source>
</evidence>
<proteinExistence type="predicted"/>
<protein>
    <submittedName>
        <fullName evidence="2">Endoribonuclease SymE</fullName>
    </submittedName>
</protein>
<organism evidence="2 3">
    <name type="scientific">Klebsiella spallanzanii</name>
    <dbReference type="NCBI Taxonomy" id="2587528"/>
    <lineage>
        <taxon>Bacteria</taxon>
        <taxon>Pseudomonadati</taxon>
        <taxon>Pseudomonadota</taxon>
        <taxon>Gammaproteobacteria</taxon>
        <taxon>Enterobacterales</taxon>
        <taxon>Enterobacteriaceae</taxon>
        <taxon>Klebsiella/Raoultella group</taxon>
        <taxon>Klebsiella</taxon>
    </lineage>
</organism>
<dbReference type="GO" id="GO:0003723">
    <property type="term" value="F:RNA binding"/>
    <property type="evidence" value="ECO:0007669"/>
    <property type="project" value="InterPro"/>
</dbReference>